<organism evidence="1 2">
    <name type="scientific">Actinoalloteichus hymeniacidonis</name>
    <dbReference type="NCBI Taxonomy" id="340345"/>
    <lineage>
        <taxon>Bacteria</taxon>
        <taxon>Bacillati</taxon>
        <taxon>Actinomycetota</taxon>
        <taxon>Actinomycetes</taxon>
        <taxon>Pseudonocardiales</taxon>
        <taxon>Pseudonocardiaceae</taxon>
        <taxon>Actinoalloteichus</taxon>
    </lineage>
</organism>
<evidence type="ECO:0000313" key="1">
    <source>
        <dbReference type="EMBL" id="AOS62970.1"/>
    </source>
</evidence>
<keyword evidence="2" id="KW-1185">Reference proteome</keyword>
<dbReference type="AlphaFoldDB" id="A0AAC9MY66"/>
<protein>
    <submittedName>
        <fullName evidence="1">Bacterial extracellular solute-binding protein</fullName>
    </submittedName>
</protein>
<accession>A0AAC9MY66</accession>
<gene>
    <name evidence="1" type="ORF">TL08_10780</name>
</gene>
<dbReference type="EMBL" id="CP014859">
    <property type="protein sequence ID" value="AOS62970.1"/>
    <property type="molecule type" value="Genomic_DNA"/>
</dbReference>
<dbReference type="Proteomes" id="UP000095210">
    <property type="component" value="Chromosome"/>
</dbReference>
<dbReference type="KEGG" id="ahm:TL08_10780"/>
<dbReference type="Pfam" id="PF13531">
    <property type="entry name" value="SBP_bac_11"/>
    <property type="match status" value="1"/>
</dbReference>
<name>A0AAC9MY66_9PSEU</name>
<sequence length="381" mass="40464">MVVAVLLISTLGYVGWSSLSAMVAQRADAEAASCPAGDQTLRIAVEDAMAEPLIDSAQAWSAERPVIQDACIRVEVVAHDSSEVLAGLTGEWNEGELGPRPNAWVPDSLRWVQQLTEQQGDLIGSQPQILATSPVLLAMTEPAADAVRMHGGMSWTDLASLVEDPQGWSRFEEPAWGQFRLVLPDPATNPTTGLALQGLLAGENGTGPLTSEALAEESTQDALRQLWQNEPLEVPASTHDALVELGAATEPGIEGFHATPVSEVDLYRRNLGLDGERAPGTPIAGFMPGGANPSVEYPLVAINGGADDSTLSRATQQFGEFLRHRDQQRGMAEAGFRVTAVMYYPNPAPGVRWSTPDANLTAADGATTQELIDSWHGQAAS</sequence>
<dbReference type="SUPFAM" id="SSF53850">
    <property type="entry name" value="Periplasmic binding protein-like II"/>
    <property type="match status" value="1"/>
</dbReference>
<evidence type="ECO:0000313" key="2">
    <source>
        <dbReference type="Proteomes" id="UP000095210"/>
    </source>
</evidence>
<dbReference type="RefSeq" id="WP_069848553.1">
    <property type="nucleotide sequence ID" value="NZ_CP014859.1"/>
</dbReference>
<reference evidence="2" key="1">
    <citation type="submission" date="2016-03" db="EMBL/GenBank/DDBJ databases">
        <title>Complete genome sequence of the type strain Actinoalloteichus hymeniacidonis DSM 45092.</title>
        <authorList>
            <person name="Schaffert L."/>
            <person name="Albersmeier A."/>
            <person name="Winkler A."/>
            <person name="Kalinowski J."/>
            <person name="Zotchev S."/>
            <person name="Ruckert C."/>
        </authorList>
    </citation>
    <scope>NUCLEOTIDE SEQUENCE [LARGE SCALE GENOMIC DNA]</scope>
    <source>
        <strain evidence="2">HPA177(T) (DSM 45092(T))</strain>
    </source>
</reference>
<proteinExistence type="predicted"/>